<evidence type="ECO:0000259" key="2">
    <source>
        <dbReference type="Pfam" id="PF13966"/>
    </source>
</evidence>
<feature type="domain" description="Reverse transcriptase zinc-binding" evidence="2">
    <location>
        <begin position="2"/>
        <end position="29"/>
    </location>
</feature>
<reference evidence="3" key="1">
    <citation type="submission" date="2020-03" db="EMBL/GenBank/DDBJ databases">
        <title>A high-quality chromosome-level genome assembly of a woody plant with both climbing and erect habits, Rhamnella rubrinervis.</title>
        <authorList>
            <person name="Lu Z."/>
            <person name="Yang Y."/>
            <person name="Zhu X."/>
            <person name="Sun Y."/>
        </authorList>
    </citation>
    <scope>NUCLEOTIDE SEQUENCE</scope>
    <source>
        <strain evidence="3">BYM</strain>
        <tissue evidence="3">Leaf</tissue>
    </source>
</reference>
<keyword evidence="4" id="KW-1185">Reference proteome</keyword>
<dbReference type="InterPro" id="IPR026960">
    <property type="entry name" value="RVT-Znf"/>
</dbReference>
<protein>
    <recommendedName>
        <fullName evidence="2">Reverse transcriptase zinc-binding domain-containing protein</fullName>
    </recommendedName>
</protein>
<evidence type="ECO:0000313" key="3">
    <source>
        <dbReference type="EMBL" id="KAF3454126.1"/>
    </source>
</evidence>
<keyword evidence="1" id="KW-1133">Transmembrane helix</keyword>
<evidence type="ECO:0000256" key="1">
    <source>
        <dbReference type="SAM" id="Phobius"/>
    </source>
</evidence>
<name>A0A8K0HJS9_9ROSA</name>
<dbReference type="EMBL" id="VOIH02000002">
    <property type="protein sequence ID" value="KAF3454126.1"/>
    <property type="molecule type" value="Genomic_DNA"/>
</dbReference>
<gene>
    <name evidence="3" type="ORF">FNV43_RR04573</name>
</gene>
<dbReference type="Pfam" id="PF13966">
    <property type="entry name" value="zf-RVT"/>
    <property type="match status" value="1"/>
</dbReference>
<comment type="caution">
    <text evidence="3">The sequence shown here is derived from an EMBL/GenBank/DDBJ whole genome shotgun (WGS) entry which is preliminary data.</text>
</comment>
<dbReference type="AlphaFoldDB" id="A0A8K0HJS9"/>
<organism evidence="3 4">
    <name type="scientific">Rhamnella rubrinervis</name>
    <dbReference type="NCBI Taxonomy" id="2594499"/>
    <lineage>
        <taxon>Eukaryota</taxon>
        <taxon>Viridiplantae</taxon>
        <taxon>Streptophyta</taxon>
        <taxon>Embryophyta</taxon>
        <taxon>Tracheophyta</taxon>
        <taxon>Spermatophyta</taxon>
        <taxon>Magnoliopsida</taxon>
        <taxon>eudicotyledons</taxon>
        <taxon>Gunneridae</taxon>
        <taxon>Pentapetalae</taxon>
        <taxon>rosids</taxon>
        <taxon>fabids</taxon>
        <taxon>Rosales</taxon>
        <taxon>Rhamnaceae</taxon>
        <taxon>rhamnoid group</taxon>
        <taxon>Rhamneae</taxon>
        <taxon>Rhamnella</taxon>
    </lineage>
</organism>
<dbReference type="Proteomes" id="UP000796880">
    <property type="component" value="Unassembled WGS sequence"/>
</dbReference>
<feature type="transmembrane region" description="Helical" evidence="1">
    <location>
        <begin position="27"/>
        <end position="50"/>
    </location>
</feature>
<dbReference type="OrthoDB" id="1166390at2759"/>
<keyword evidence="1" id="KW-0812">Transmembrane</keyword>
<feature type="transmembrane region" description="Helical" evidence="1">
    <location>
        <begin position="86"/>
        <end position="104"/>
    </location>
</feature>
<proteinExistence type="predicted"/>
<evidence type="ECO:0000313" key="4">
    <source>
        <dbReference type="Proteomes" id="UP000796880"/>
    </source>
</evidence>
<keyword evidence="1" id="KW-0472">Membrane</keyword>
<sequence>MASKCKICGKDTETISHLFLTCPYTTAIWDCLGITFGINLDASVSMASMFEKAIEAFLSTQVFNLWSTAIVSALYAIWFVRNQKHFGNVFIPLVCTLVFIWVLAREANAIQKGTMHNSIGDLLVFRSLGVNTDGAANGCPGLGGCDGYFVTNRGFIKGSFAVPLDSYYAFEMSFNEVDDSRCFSFDYLFRSVWVWRGANLVGMPPSGKVLDERMDCFNEEKVKIAGLLLGRDARRWWVVERSMRQYAWESFKAAFNAQLCLKAYKEAKRMEFERLVEKSMIVTV</sequence>
<accession>A0A8K0HJS9</accession>
<feature type="transmembrane region" description="Helical" evidence="1">
    <location>
        <begin position="62"/>
        <end position="80"/>
    </location>
</feature>